<dbReference type="InterPro" id="IPR000873">
    <property type="entry name" value="AMP-dep_synth/lig_dom"/>
</dbReference>
<dbReference type="InterPro" id="IPR025110">
    <property type="entry name" value="AMP-bd_C"/>
</dbReference>
<dbReference type="PROSITE" id="PS00455">
    <property type="entry name" value="AMP_BINDING"/>
    <property type="match status" value="1"/>
</dbReference>
<feature type="binding site" evidence="6">
    <location>
        <position position="332"/>
    </location>
    <ligand>
        <name>CoA</name>
        <dbReference type="ChEBI" id="CHEBI:57287"/>
    </ligand>
</feature>
<feature type="binding site" evidence="6">
    <location>
        <position position="523"/>
    </location>
    <ligand>
        <name>ATP</name>
        <dbReference type="ChEBI" id="CHEBI:30616"/>
    </ligand>
</feature>
<dbReference type="GO" id="GO:0019427">
    <property type="term" value="P:acetyl-CoA biosynthetic process from acetate"/>
    <property type="evidence" value="ECO:0007669"/>
    <property type="project" value="UniProtKB-UniRule"/>
</dbReference>
<comment type="caution">
    <text evidence="6">Lacks conserved residue(s) required for the propagation of feature annotation.</text>
</comment>
<dbReference type="InterPro" id="IPR042099">
    <property type="entry name" value="ANL_N_sf"/>
</dbReference>
<proteinExistence type="inferred from homology"/>
<protein>
    <recommendedName>
        <fullName evidence="6">Acetyl-coenzyme A synthetase</fullName>
        <shortName evidence="6">AcCoA synthetase</shortName>
        <shortName evidence="6">Acs</shortName>
        <ecNumber evidence="6">6.2.1.1</ecNumber>
    </recommendedName>
    <alternativeName>
        <fullName evidence="6">Acetate--CoA ligase</fullName>
    </alternativeName>
    <alternativeName>
        <fullName evidence="6">Acyl-activating enzyme</fullName>
    </alternativeName>
</protein>
<dbReference type="FunFam" id="3.40.50.12780:FF:000001">
    <property type="entry name" value="Acetyl-coenzyme A synthetase"/>
    <property type="match status" value="1"/>
</dbReference>
<feature type="binding site" evidence="6">
    <location>
        <position position="536"/>
    </location>
    <ligand>
        <name>Mg(2+)</name>
        <dbReference type="ChEBI" id="CHEBI:18420"/>
    </ligand>
</feature>
<feature type="modified residue" description="N6-acetyllysine" evidence="6">
    <location>
        <position position="606"/>
    </location>
</feature>
<feature type="binding site" evidence="6">
    <location>
        <begin position="408"/>
        <end position="413"/>
    </location>
    <ligand>
        <name>ATP</name>
        <dbReference type="ChEBI" id="CHEBI:30616"/>
    </ligand>
</feature>
<dbReference type="Gene3D" id="3.30.300.30">
    <property type="match status" value="1"/>
</dbReference>
<dbReference type="FunFam" id="3.30.300.30:FF:000004">
    <property type="entry name" value="Acetyl-coenzyme A synthetase"/>
    <property type="match status" value="1"/>
</dbReference>
<dbReference type="GO" id="GO:0005524">
    <property type="term" value="F:ATP binding"/>
    <property type="evidence" value="ECO:0007669"/>
    <property type="project" value="UniProtKB-KW"/>
</dbReference>
<sequence length="645" mass="71814">MFEITRHPVADAVRQRAHLDNDAYLRLYRQSVEQPDTFWAEQAKAFLAWFKPWDKVHDSDLQQGRAEWFKGGQLNVAYNCIDRHLEQRGEQVAIIWEGDNPSESAHITYNKLHQQVSRLANVLKSRGVKKGDRVCIYMPMIPEAAYAMLACTRIGAVHSVVFGGFSPDALRDRILDADCRTVITADEGVRGGKYVPLKSNLDKALQSCPNVSSVVVVERTQGDVAWVEGRDIWYHQALKDVSADCPAEPMDAEDPLFILYTSGSTGKPKGVLHTTGGYLLGAAMTHKYVFDYHEGDIYWCTADVGWVTGHSYIVYGPLANAATTLIFEGVPNYPDASRFWQVIDKHRVNTFYTAPTALRALMREGEAPVKATSRESLRLLGSVGEPINPEAWEWYFHVVGDTRCPIVDTWWQTETGSILITPLPGATDLKPGSATRPFFGVQPVLLDEQGKEIDGPGAGVLAIRTSWPSQIRSVYGDHQRMIDTYFKPYPGYYFTGDGARRDEDGYYWITGRVDDVINVSGHRIGTAEVESALVLHDAVAEAAVVGYPHDVKGQGIYAYVTLMSGQEPSEDLKKDLLTLVGKEIGSFAKPELIQWAPGLPKTRSGKIMRRILRKIACNELENMGDTSTLADPSVVDSLTEQRLNR</sequence>
<dbReference type="NCBIfam" id="TIGR02188">
    <property type="entry name" value="Ac_CoA_lig_AcsA"/>
    <property type="match status" value="1"/>
</dbReference>
<evidence type="ECO:0000256" key="5">
    <source>
        <dbReference type="ARBA" id="ARBA00022990"/>
    </source>
</evidence>
<name>A0A653B124_ECTOL</name>
<dbReference type="GO" id="GO:0046872">
    <property type="term" value="F:metal ion binding"/>
    <property type="evidence" value="ECO:0007669"/>
    <property type="project" value="UniProtKB-KW"/>
</dbReference>
<feature type="domain" description="Acetyl-coenzyme A synthetase N-terminal" evidence="9">
    <location>
        <begin position="24"/>
        <end position="80"/>
    </location>
</feature>
<dbReference type="Pfam" id="PF16177">
    <property type="entry name" value="ACAS_N"/>
    <property type="match status" value="1"/>
</dbReference>
<dbReference type="GO" id="GO:0005829">
    <property type="term" value="C:cytosol"/>
    <property type="evidence" value="ECO:0007669"/>
    <property type="project" value="TreeGrafter"/>
</dbReference>
<accession>A0A653B124</accession>
<feature type="binding site" evidence="6">
    <location>
        <position position="534"/>
    </location>
    <ligand>
        <name>Mg(2+)</name>
        <dbReference type="ChEBI" id="CHEBI:18420"/>
    </ligand>
</feature>
<comment type="similarity">
    <text evidence="1 6">Belongs to the ATP-dependent AMP-binding enzyme family.</text>
</comment>
<evidence type="ECO:0000256" key="1">
    <source>
        <dbReference type="ARBA" id="ARBA00006432"/>
    </source>
</evidence>
<keyword evidence="4 6" id="KW-0067">ATP-binding</keyword>
<dbReference type="EC" id="6.2.1.1" evidence="6"/>
<feature type="binding site" evidence="6">
    <location>
        <position position="512"/>
    </location>
    <ligand>
        <name>ATP</name>
        <dbReference type="ChEBI" id="CHEBI:30616"/>
    </ligand>
</feature>
<reference evidence="10" key="1">
    <citation type="submission" date="2018-11" db="EMBL/GenBank/DDBJ databases">
        <authorList>
            <consortium name="Genoscope - CEA"/>
            <person name="William W."/>
        </authorList>
    </citation>
    <scope>NUCLEOTIDE SEQUENCE [LARGE SCALE GENOMIC DNA]</scope>
    <source>
        <strain evidence="10">T9AD</strain>
    </source>
</reference>
<evidence type="ECO:0000259" key="7">
    <source>
        <dbReference type="Pfam" id="PF00501"/>
    </source>
</evidence>
<feature type="binding site" evidence="6">
    <location>
        <begin position="384"/>
        <end position="386"/>
    </location>
    <ligand>
        <name>ATP</name>
        <dbReference type="ChEBI" id="CHEBI:30616"/>
    </ligand>
</feature>
<comment type="cofactor">
    <cofactor evidence="6">
        <name>Mg(2+)</name>
        <dbReference type="ChEBI" id="CHEBI:18420"/>
    </cofactor>
</comment>
<gene>
    <name evidence="10" type="primary">acs</name>
    <name evidence="6" type="synonym">acsA</name>
    <name evidence="10" type="ORF">POT9AD_1295</name>
</gene>
<dbReference type="EMBL" id="LR130779">
    <property type="protein sequence ID" value="VDN62282.1"/>
    <property type="molecule type" value="Genomic_DNA"/>
</dbReference>
<dbReference type="SUPFAM" id="SSF56801">
    <property type="entry name" value="Acetyl-CoA synthetase-like"/>
    <property type="match status" value="1"/>
</dbReference>
<evidence type="ECO:0000256" key="6">
    <source>
        <dbReference type="HAMAP-Rule" id="MF_01123"/>
    </source>
</evidence>
<dbReference type="GO" id="GO:0003987">
    <property type="term" value="F:acetate-CoA ligase activity"/>
    <property type="evidence" value="ECO:0007669"/>
    <property type="project" value="UniProtKB-UniRule"/>
</dbReference>
<dbReference type="InterPro" id="IPR045851">
    <property type="entry name" value="AMP-bd_C_sf"/>
</dbReference>
<comment type="PTM">
    <text evidence="6">Acetylated. Deacetylation by the SIR2-homolog deacetylase activates the enzyme.</text>
</comment>
<keyword evidence="3 6" id="KW-0547">Nucleotide-binding</keyword>
<organism evidence="10">
    <name type="scientific">Ectopseudomonas oleovorans</name>
    <name type="common">Pseudomonas oleovorans</name>
    <dbReference type="NCBI Taxonomy" id="301"/>
    <lineage>
        <taxon>Bacteria</taxon>
        <taxon>Pseudomonadati</taxon>
        <taxon>Pseudomonadota</taxon>
        <taxon>Gammaproteobacteria</taxon>
        <taxon>Pseudomonadales</taxon>
        <taxon>Pseudomonadaceae</taxon>
        <taxon>Ectopseudomonas</taxon>
    </lineage>
</organism>
<evidence type="ECO:0000259" key="9">
    <source>
        <dbReference type="Pfam" id="PF16177"/>
    </source>
</evidence>
<dbReference type="PANTHER" id="PTHR24095:SF14">
    <property type="entry name" value="ACETYL-COENZYME A SYNTHETASE 1"/>
    <property type="match status" value="1"/>
</dbReference>
<dbReference type="InterPro" id="IPR032387">
    <property type="entry name" value="ACAS_N"/>
</dbReference>
<evidence type="ECO:0000256" key="3">
    <source>
        <dbReference type="ARBA" id="ARBA00022741"/>
    </source>
</evidence>
<dbReference type="PANTHER" id="PTHR24095">
    <property type="entry name" value="ACETYL-COENZYME A SYNTHETASE"/>
    <property type="match status" value="1"/>
</dbReference>
<keyword evidence="2 6" id="KW-0436">Ligase</keyword>
<dbReference type="NCBIfam" id="NF001208">
    <property type="entry name" value="PRK00174.1"/>
    <property type="match status" value="1"/>
</dbReference>
<feature type="domain" description="AMP-binding enzyme C-terminal" evidence="8">
    <location>
        <begin position="528"/>
        <end position="606"/>
    </location>
</feature>
<evidence type="ECO:0000313" key="10">
    <source>
        <dbReference type="EMBL" id="VDN62282.1"/>
    </source>
</evidence>
<feature type="binding site" evidence="6">
    <location>
        <position position="308"/>
    </location>
    <ligand>
        <name>CoA</name>
        <dbReference type="ChEBI" id="CHEBI:57287"/>
    </ligand>
</feature>
<dbReference type="InterPro" id="IPR011904">
    <property type="entry name" value="Ac_CoA_lig"/>
</dbReference>
<keyword evidence="5 6" id="KW-0007">Acetylation</keyword>
<comment type="function">
    <text evidence="6">Catalyzes the conversion of acetate into acetyl-CoA (AcCoA), an essential intermediate at the junction of anabolic and catabolic pathways. AcsA undergoes a two-step reaction. In the first half reaction, AcsA combines acetate with ATP to form acetyl-adenylate (AcAMP) intermediate. In the second half reaction, it can then transfer the acetyl group from AcAMP to the sulfhydryl group of CoA, forming the product AcCoA.</text>
</comment>
<evidence type="ECO:0000256" key="4">
    <source>
        <dbReference type="ARBA" id="ARBA00022840"/>
    </source>
</evidence>
<dbReference type="HAMAP" id="MF_01123">
    <property type="entry name" value="Ac_CoA_synth"/>
    <property type="match status" value="1"/>
</dbReference>
<dbReference type="GO" id="GO:0016208">
    <property type="term" value="F:AMP binding"/>
    <property type="evidence" value="ECO:0007669"/>
    <property type="project" value="InterPro"/>
</dbReference>
<comment type="catalytic activity">
    <reaction evidence="6">
        <text>acetate + ATP + CoA = acetyl-CoA + AMP + diphosphate</text>
        <dbReference type="Rhea" id="RHEA:23176"/>
        <dbReference type="ChEBI" id="CHEBI:30089"/>
        <dbReference type="ChEBI" id="CHEBI:30616"/>
        <dbReference type="ChEBI" id="CHEBI:33019"/>
        <dbReference type="ChEBI" id="CHEBI:57287"/>
        <dbReference type="ChEBI" id="CHEBI:57288"/>
        <dbReference type="ChEBI" id="CHEBI:456215"/>
        <dbReference type="EC" id="6.2.1.1"/>
    </reaction>
</comment>
<dbReference type="InterPro" id="IPR020845">
    <property type="entry name" value="AMP-binding_CS"/>
</dbReference>
<dbReference type="OrthoDB" id="9803968at2"/>
<dbReference type="Pfam" id="PF00501">
    <property type="entry name" value="AMP-binding"/>
    <property type="match status" value="1"/>
</dbReference>
<dbReference type="Pfam" id="PF13193">
    <property type="entry name" value="AMP-binding_C"/>
    <property type="match status" value="1"/>
</dbReference>
<feature type="binding site" evidence="6">
    <location>
        <begin position="190"/>
        <end position="193"/>
    </location>
    <ligand>
        <name>CoA</name>
        <dbReference type="ChEBI" id="CHEBI:57287"/>
    </ligand>
</feature>
<dbReference type="Gene3D" id="3.40.50.12780">
    <property type="entry name" value="N-terminal domain of ligase-like"/>
    <property type="match status" value="1"/>
</dbReference>
<feature type="binding site" evidence="6">
    <location>
        <position position="539"/>
    </location>
    <ligand>
        <name>Mg(2+)</name>
        <dbReference type="ChEBI" id="CHEBI:18420"/>
    </ligand>
</feature>
<dbReference type="AlphaFoldDB" id="A0A653B124"/>
<feature type="domain" description="AMP-dependent synthetase/ligase" evidence="7">
    <location>
        <begin position="82"/>
        <end position="465"/>
    </location>
</feature>
<keyword evidence="6" id="KW-0460">Magnesium</keyword>
<dbReference type="CDD" id="cd05966">
    <property type="entry name" value="ACS"/>
    <property type="match status" value="1"/>
</dbReference>
<keyword evidence="6" id="KW-0479">Metal-binding</keyword>
<evidence type="ECO:0000259" key="8">
    <source>
        <dbReference type="Pfam" id="PF13193"/>
    </source>
</evidence>
<feature type="binding site" evidence="6">
    <location>
        <position position="520"/>
    </location>
    <ligand>
        <name>CoA</name>
        <dbReference type="ChEBI" id="CHEBI:57287"/>
    </ligand>
</feature>
<evidence type="ECO:0000256" key="2">
    <source>
        <dbReference type="ARBA" id="ARBA00022598"/>
    </source>
</evidence>
<feature type="binding site" evidence="6">
    <location>
        <position position="497"/>
    </location>
    <ligand>
        <name>ATP</name>
        <dbReference type="ChEBI" id="CHEBI:30616"/>
    </ligand>
</feature>